<feature type="non-terminal residue" evidence="2">
    <location>
        <position position="116"/>
    </location>
</feature>
<evidence type="ECO:0000313" key="2">
    <source>
        <dbReference type="EMBL" id="MBO1110204.1"/>
    </source>
</evidence>
<dbReference type="InterPro" id="IPR045666">
    <property type="entry name" value="OpdA_N"/>
</dbReference>
<evidence type="ECO:0000313" key="3">
    <source>
        <dbReference type="Proteomes" id="UP000664658"/>
    </source>
</evidence>
<dbReference type="SUPFAM" id="SSF55486">
    <property type="entry name" value="Metalloproteases ('zincins'), catalytic domain"/>
    <property type="match status" value="1"/>
</dbReference>
<protein>
    <submittedName>
        <fullName evidence="2">Oligopeptidase A</fullName>
    </submittedName>
</protein>
<dbReference type="EMBL" id="JAFNAA010000434">
    <property type="protein sequence ID" value="MBO1110204.1"/>
    <property type="molecule type" value="Genomic_DNA"/>
</dbReference>
<gene>
    <name evidence="2" type="ORF">J2R62_19060</name>
</gene>
<accession>A0A8I1W983</accession>
<organism evidence="2 3">
    <name type="scientific">Plesiomonas shigelloides</name>
    <name type="common">Aeromonas shigelloides</name>
    <dbReference type="NCBI Taxonomy" id="703"/>
    <lineage>
        <taxon>Bacteria</taxon>
        <taxon>Pseudomonadati</taxon>
        <taxon>Pseudomonadota</taxon>
        <taxon>Gammaproteobacteria</taxon>
        <taxon>Enterobacterales</taxon>
        <taxon>Enterobacteriaceae</taxon>
        <taxon>Plesiomonas</taxon>
    </lineage>
</organism>
<evidence type="ECO:0000259" key="1">
    <source>
        <dbReference type="Pfam" id="PF19310"/>
    </source>
</evidence>
<dbReference type="Proteomes" id="UP000664658">
    <property type="component" value="Unassembled WGS sequence"/>
</dbReference>
<name>A0A8I1W983_PLESH</name>
<proteinExistence type="predicted"/>
<dbReference type="Pfam" id="PF19310">
    <property type="entry name" value="TOP_N"/>
    <property type="match status" value="1"/>
</dbReference>
<reference evidence="2" key="1">
    <citation type="submission" date="2021-03" db="EMBL/GenBank/DDBJ databases">
        <title>Plesiomonas shigelloides zfcc0051, isolated from zebrafish feces.</title>
        <authorList>
            <person name="Vanderhoek Z."/>
            <person name="Gaulke C."/>
        </authorList>
    </citation>
    <scope>NUCLEOTIDE SEQUENCE</scope>
    <source>
        <strain evidence="2">Zfcc0051</strain>
    </source>
</reference>
<dbReference type="Gene3D" id="1.10.1370.40">
    <property type="match status" value="1"/>
</dbReference>
<comment type="caution">
    <text evidence="2">The sequence shown here is derived from an EMBL/GenBank/DDBJ whole genome shotgun (WGS) entry which is preliminary data.</text>
</comment>
<sequence length="116" mass="13001">MSNLPSSTPLLSFAGLPPVSQIERQHVLPAVEQAMADCRAEVERVLSQDTPYTWANLCEPLAEVNDRRSRLWSPVGQLNAVKNSPEVREAYQQCLPLLSEYGTWMGQHAGLYQAYK</sequence>
<feature type="domain" description="Oligopeptidase A N-terminal" evidence="1">
    <location>
        <begin position="33"/>
        <end position="116"/>
    </location>
</feature>
<dbReference type="AlphaFoldDB" id="A0A8I1W983"/>